<name>A0A9K3IZF9_HELAN</name>
<dbReference type="Proteomes" id="UP000215914">
    <property type="component" value="Unassembled WGS sequence"/>
</dbReference>
<dbReference type="EMBL" id="MNCJ02000320">
    <property type="protein sequence ID" value="KAF5805989.1"/>
    <property type="molecule type" value="Genomic_DNA"/>
</dbReference>
<gene>
    <name evidence="1" type="ORF">HanXRQr2_Chr05g0215901</name>
</gene>
<comment type="caution">
    <text evidence="1">The sequence shown here is derived from an EMBL/GenBank/DDBJ whole genome shotgun (WGS) entry which is preliminary data.</text>
</comment>
<evidence type="ECO:0000313" key="2">
    <source>
        <dbReference type="Proteomes" id="UP000215914"/>
    </source>
</evidence>
<protein>
    <submittedName>
        <fullName evidence="1">Uncharacterized protein</fullName>
    </submittedName>
</protein>
<organism evidence="1 2">
    <name type="scientific">Helianthus annuus</name>
    <name type="common">Common sunflower</name>
    <dbReference type="NCBI Taxonomy" id="4232"/>
    <lineage>
        <taxon>Eukaryota</taxon>
        <taxon>Viridiplantae</taxon>
        <taxon>Streptophyta</taxon>
        <taxon>Embryophyta</taxon>
        <taxon>Tracheophyta</taxon>
        <taxon>Spermatophyta</taxon>
        <taxon>Magnoliopsida</taxon>
        <taxon>eudicotyledons</taxon>
        <taxon>Gunneridae</taxon>
        <taxon>Pentapetalae</taxon>
        <taxon>asterids</taxon>
        <taxon>campanulids</taxon>
        <taxon>Asterales</taxon>
        <taxon>Asteraceae</taxon>
        <taxon>Asteroideae</taxon>
        <taxon>Heliantheae alliance</taxon>
        <taxon>Heliantheae</taxon>
        <taxon>Helianthus</taxon>
    </lineage>
</organism>
<dbReference type="AlphaFoldDB" id="A0A9K3IZF9"/>
<proteinExistence type="predicted"/>
<dbReference type="Gramene" id="mRNA:HanXRQr2_Chr05g0215901">
    <property type="protein sequence ID" value="CDS:HanXRQr2_Chr05g0215901.1"/>
    <property type="gene ID" value="HanXRQr2_Chr05g0215901"/>
</dbReference>
<reference evidence="1" key="2">
    <citation type="submission" date="2020-06" db="EMBL/GenBank/DDBJ databases">
        <title>Helianthus annuus Genome sequencing and assembly Release 2.</title>
        <authorList>
            <person name="Gouzy J."/>
            <person name="Langlade N."/>
            <person name="Munos S."/>
        </authorList>
    </citation>
    <scope>NUCLEOTIDE SEQUENCE</scope>
    <source>
        <tissue evidence="1">Leaves</tissue>
    </source>
</reference>
<accession>A0A9K3IZF9</accession>
<evidence type="ECO:0000313" key="1">
    <source>
        <dbReference type="EMBL" id="KAF5805989.1"/>
    </source>
</evidence>
<keyword evidence="2" id="KW-1185">Reference proteome</keyword>
<sequence>MNHMWIHNMDFFSKTTSLPHHPTTLLRRLVSLKLFFLVSSGSSYCYSYNLLFFVAEYSCGPSKILSLSIILRV</sequence>
<reference evidence="1" key="1">
    <citation type="journal article" date="2017" name="Nature">
        <title>The sunflower genome provides insights into oil metabolism, flowering and Asterid evolution.</title>
        <authorList>
            <person name="Badouin H."/>
            <person name="Gouzy J."/>
            <person name="Grassa C.J."/>
            <person name="Murat F."/>
            <person name="Staton S.E."/>
            <person name="Cottret L."/>
            <person name="Lelandais-Briere C."/>
            <person name="Owens G.L."/>
            <person name="Carrere S."/>
            <person name="Mayjonade B."/>
            <person name="Legrand L."/>
            <person name="Gill N."/>
            <person name="Kane N.C."/>
            <person name="Bowers J.E."/>
            <person name="Hubner S."/>
            <person name="Bellec A."/>
            <person name="Berard A."/>
            <person name="Berges H."/>
            <person name="Blanchet N."/>
            <person name="Boniface M.C."/>
            <person name="Brunel D."/>
            <person name="Catrice O."/>
            <person name="Chaidir N."/>
            <person name="Claudel C."/>
            <person name="Donnadieu C."/>
            <person name="Faraut T."/>
            <person name="Fievet G."/>
            <person name="Helmstetter N."/>
            <person name="King M."/>
            <person name="Knapp S.J."/>
            <person name="Lai Z."/>
            <person name="Le Paslier M.C."/>
            <person name="Lippi Y."/>
            <person name="Lorenzon L."/>
            <person name="Mandel J.R."/>
            <person name="Marage G."/>
            <person name="Marchand G."/>
            <person name="Marquand E."/>
            <person name="Bret-Mestries E."/>
            <person name="Morien E."/>
            <person name="Nambeesan S."/>
            <person name="Nguyen T."/>
            <person name="Pegot-Espagnet P."/>
            <person name="Pouilly N."/>
            <person name="Raftis F."/>
            <person name="Sallet E."/>
            <person name="Schiex T."/>
            <person name="Thomas J."/>
            <person name="Vandecasteele C."/>
            <person name="Vares D."/>
            <person name="Vear F."/>
            <person name="Vautrin S."/>
            <person name="Crespi M."/>
            <person name="Mangin B."/>
            <person name="Burke J.M."/>
            <person name="Salse J."/>
            <person name="Munos S."/>
            <person name="Vincourt P."/>
            <person name="Rieseberg L.H."/>
            <person name="Langlade N.B."/>
        </authorList>
    </citation>
    <scope>NUCLEOTIDE SEQUENCE</scope>
    <source>
        <tissue evidence="1">Leaves</tissue>
    </source>
</reference>